<keyword evidence="3 5" id="KW-0375">Hydrogen ion transport</keyword>
<gene>
    <name evidence="7" type="primary">vha-10</name>
    <name evidence="7" type="ORF">g.21071</name>
</gene>
<comment type="function">
    <text evidence="5">Subunit of the V1 complex of vacuolar(H+)-ATPase (V-ATPase), a multisubunit enzyme composed of a peripheral complex (V1) that hydrolyzes ATP and a membrane integral complex (V0) that translocates protons. V-ATPase is responsible for acidifying and maintaining the pH of intracellular compartments and in some cell types, is targeted to the plasma membrane, where it is responsible for acidifying the extracellular environment.</text>
</comment>
<dbReference type="NCBIfam" id="TIGR01147">
    <property type="entry name" value="V_ATP_synt_G"/>
    <property type="match status" value="1"/>
</dbReference>
<dbReference type="AlphaFoldDB" id="A0A6G1S782"/>
<keyword evidence="2 5" id="KW-0813">Transport</keyword>
<accession>A0A6G1S782</accession>
<organism evidence="7">
    <name type="scientific">Aceria tosichella</name>
    <name type="common">wheat curl mite</name>
    <dbReference type="NCBI Taxonomy" id="561515"/>
    <lineage>
        <taxon>Eukaryota</taxon>
        <taxon>Metazoa</taxon>
        <taxon>Ecdysozoa</taxon>
        <taxon>Arthropoda</taxon>
        <taxon>Chelicerata</taxon>
        <taxon>Arachnida</taxon>
        <taxon>Acari</taxon>
        <taxon>Acariformes</taxon>
        <taxon>Trombidiformes</taxon>
        <taxon>Prostigmata</taxon>
        <taxon>Eupodina</taxon>
        <taxon>Eriophyoidea</taxon>
        <taxon>Eriophyidae</taxon>
        <taxon>Eriophyinae</taxon>
        <taxon>Aceriini</taxon>
        <taxon>Aceria</taxon>
    </lineage>
</organism>
<dbReference type="GO" id="GO:0097401">
    <property type="term" value="P:synaptic vesicle lumen acidification"/>
    <property type="evidence" value="ECO:0007669"/>
    <property type="project" value="TreeGrafter"/>
</dbReference>
<dbReference type="PANTHER" id="PTHR12713:SF11">
    <property type="entry name" value="V-TYPE PROTON ATPASE SUBUNIT G"/>
    <property type="match status" value="1"/>
</dbReference>
<evidence type="ECO:0000256" key="4">
    <source>
        <dbReference type="ARBA" id="ARBA00023065"/>
    </source>
</evidence>
<dbReference type="Gene3D" id="1.20.5.2950">
    <property type="match status" value="1"/>
</dbReference>
<evidence type="ECO:0000256" key="3">
    <source>
        <dbReference type="ARBA" id="ARBA00022781"/>
    </source>
</evidence>
<evidence type="ECO:0000256" key="1">
    <source>
        <dbReference type="ARBA" id="ARBA00010066"/>
    </source>
</evidence>
<name>A0A6G1S782_9ACAR</name>
<keyword evidence="4 5" id="KW-0406">Ion transport</keyword>
<dbReference type="GO" id="GO:0016887">
    <property type="term" value="F:ATP hydrolysis activity"/>
    <property type="evidence" value="ECO:0007669"/>
    <property type="project" value="TreeGrafter"/>
</dbReference>
<dbReference type="GO" id="GO:0046961">
    <property type="term" value="F:proton-transporting ATPase activity, rotational mechanism"/>
    <property type="evidence" value="ECO:0007669"/>
    <property type="project" value="InterPro"/>
</dbReference>
<evidence type="ECO:0000313" key="7">
    <source>
        <dbReference type="EMBL" id="MDE46365.1"/>
    </source>
</evidence>
<dbReference type="PANTHER" id="PTHR12713">
    <property type="entry name" value="VACUOLAR ATP SYNTHASE SUBUNIT G"/>
    <property type="match status" value="1"/>
</dbReference>
<feature type="coiled-coil region" evidence="6">
    <location>
        <begin position="17"/>
        <end position="52"/>
    </location>
</feature>
<comment type="similarity">
    <text evidence="1 5">Belongs to the V-ATPase G subunit family.</text>
</comment>
<reference evidence="7" key="1">
    <citation type="submission" date="2018-10" db="EMBL/GenBank/DDBJ databases">
        <title>Transcriptome assembly of Aceria tosichella (Wheat curl mite) Type 2.</title>
        <authorList>
            <person name="Scully E.D."/>
            <person name="Geib S.M."/>
            <person name="Palmer N.A."/>
            <person name="Gupta A.K."/>
            <person name="Sarath G."/>
            <person name="Tatineni S."/>
        </authorList>
    </citation>
    <scope>NUCLEOTIDE SEQUENCE</scope>
    <source>
        <strain evidence="7">LincolnNE</strain>
    </source>
</reference>
<evidence type="ECO:0000256" key="6">
    <source>
        <dbReference type="SAM" id="Coils"/>
    </source>
</evidence>
<comment type="subunit">
    <text evidence="5">V-ATPase is a heteromultimeric enzyme made up of two complexes: the ATP-hydrolytic V1 complex and the proton translocation V0 complex.</text>
</comment>
<dbReference type="FunFam" id="1.20.5.2950:FF:000001">
    <property type="entry name" value="V-type proton ATPase subunit G"/>
    <property type="match status" value="1"/>
</dbReference>
<keyword evidence="6" id="KW-0175">Coiled coil</keyword>
<dbReference type="EMBL" id="GGYP01001594">
    <property type="protein sequence ID" value="MDE46365.1"/>
    <property type="molecule type" value="Transcribed_RNA"/>
</dbReference>
<dbReference type="GO" id="GO:0000221">
    <property type="term" value="C:vacuolar proton-transporting V-type ATPase, V1 domain"/>
    <property type="evidence" value="ECO:0007669"/>
    <property type="project" value="TreeGrafter"/>
</dbReference>
<evidence type="ECO:0000256" key="5">
    <source>
        <dbReference type="RuleBase" id="RU364019"/>
    </source>
</evidence>
<dbReference type="Pfam" id="PF03179">
    <property type="entry name" value="V-ATPase_G"/>
    <property type="match status" value="1"/>
</dbReference>
<evidence type="ECO:0000256" key="2">
    <source>
        <dbReference type="ARBA" id="ARBA00022448"/>
    </source>
</evidence>
<proteinExistence type="inferred from homology"/>
<dbReference type="InterPro" id="IPR005124">
    <property type="entry name" value="V-ATPase_G"/>
</dbReference>
<sequence>MSSNQPSQEVQLLLAAEKRASEKVSEARKRKAQLLKKAKEEAAADIEQFKAERQIVYNKYETEHIGSKDDIAKQIDRDTTERLNTLQERMKTNQEKIIQALMENVVEGVKSWNYPPERAGVPSLKSF</sequence>
<protein>
    <recommendedName>
        <fullName evidence="5">V-type proton ATPase subunit G</fullName>
    </recommendedName>
</protein>
<dbReference type="GO" id="GO:0098793">
    <property type="term" value="C:presynapse"/>
    <property type="evidence" value="ECO:0007669"/>
    <property type="project" value="GOC"/>
</dbReference>